<evidence type="ECO:0000256" key="2">
    <source>
        <dbReference type="SAM" id="Phobius"/>
    </source>
</evidence>
<keyword evidence="4" id="KW-1185">Reference proteome</keyword>
<dbReference type="InterPro" id="IPR027463">
    <property type="entry name" value="AcrB_DN_DC_subdom"/>
</dbReference>
<dbReference type="Pfam" id="PF00873">
    <property type="entry name" value="ACR_tran"/>
    <property type="match status" value="1"/>
</dbReference>
<dbReference type="InterPro" id="IPR001036">
    <property type="entry name" value="Acrflvin-R"/>
</dbReference>
<dbReference type="Gene3D" id="3.30.70.1440">
    <property type="entry name" value="Multidrug efflux transporter AcrB pore domain"/>
    <property type="match status" value="1"/>
</dbReference>
<reference evidence="3" key="1">
    <citation type="submission" date="2021-01" db="EMBL/GenBank/DDBJ databases">
        <title>Whole genome shotgun sequence of Actinoplanes nipponensis NBRC 14063.</title>
        <authorList>
            <person name="Komaki H."/>
            <person name="Tamura T."/>
        </authorList>
    </citation>
    <scope>NUCLEOTIDE SEQUENCE</scope>
    <source>
        <strain evidence="3">NBRC 14063</strain>
    </source>
</reference>
<feature type="transmembrane region" description="Helical" evidence="2">
    <location>
        <begin position="855"/>
        <end position="874"/>
    </location>
</feature>
<dbReference type="PANTHER" id="PTHR32063">
    <property type="match status" value="1"/>
</dbReference>
<dbReference type="Gene3D" id="3.30.2090.10">
    <property type="entry name" value="Multidrug efflux transporter AcrB TolC docking domain, DN and DC subdomains"/>
    <property type="match status" value="2"/>
</dbReference>
<comment type="caution">
    <text evidence="3">The sequence shown here is derived from an EMBL/GenBank/DDBJ whole genome shotgun (WGS) entry which is preliminary data.</text>
</comment>
<dbReference type="Gene3D" id="3.30.70.1320">
    <property type="entry name" value="Multidrug efflux transporter AcrB pore domain like"/>
    <property type="match status" value="1"/>
</dbReference>
<dbReference type="SUPFAM" id="SSF82714">
    <property type="entry name" value="Multidrug efflux transporter AcrB TolC docking domain, DN and DC subdomains"/>
    <property type="match status" value="2"/>
</dbReference>
<feature type="transmembrane region" description="Helical" evidence="2">
    <location>
        <begin position="881"/>
        <end position="901"/>
    </location>
</feature>
<feature type="transmembrane region" description="Helical" evidence="2">
    <location>
        <begin position="459"/>
        <end position="486"/>
    </location>
</feature>
<keyword evidence="2" id="KW-1133">Transmembrane helix</keyword>
<name>A0A919JQ74_9ACTN</name>
<feature type="transmembrane region" description="Helical" evidence="2">
    <location>
        <begin position="986"/>
        <end position="1011"/>
    </location>
</feature>
<gene>
    <name evidence="3" type="ORF">Ani05nite_69310</name>
</gene>
<sequence length="1113" mass="114750">MSFLTRLSLANRGLVALIAVVITGFGIYTVPTLKQQLLPSLEFPGAFIGVVLPGASPEIMEQQVTKPIEDAVKGADGLDTITSTTREGSATIQVLFEFGTDLDNAVNQLTTSVNRIQPTLPDDVEPTIFAGSTDDIPAIILAASDGGKDQAALANRLQQVVVPELNAIEGVREVAVTGTRDQQIVITPDPAKLGAAGVDPRSITTVLQANGISIPAGAVSDGTRSLSVQVGSPITSVDELKGLYLTGSKGPVKLESIASVTPQLAAATSFTRTDGVESLGIAVTASPDGNPVNISHEVRDKIAELERSSNATLTVITDQAPFVEKSIESLTTEGLLGLIMAVIVILVFLLSVRSTLVTAVSIPLSVVIALIALKLGDYSLNLLTLGALTIAVGRVVDDSIVVLENIKRHLGYGETKVHAITSGVKEVAGAVTASTLTTVAVFAPIALVGGFVGQLFAPFAITVTVALIASLFVALTVVPVLAYWFLRPAAGGSESEEVRRAAEAKELRSPLQRAYLPIIRWVTRSRITRWSTVAIGVVILIGTLGLATRLETNFLDESGQDQINLTQDLPVGTNLATTDAAAKKVEAVLAARDDVEHYQVTVGNGDFNPFVGSGGASGASFNVALNDGADAAVVSDELREQFKGMTDIGEVTVGADSGTGFDGSALAVVVQASDQQALTAATKQVQDAMAATPEVTDVSSTLAASVPRLDVKVDRAAAAARGLTEATIGQAVAGAFRSAPAGQISIDGVGQDVVVALGAPPANADALRKLPLPTPNGQAVALDAVADVAEVGGPEEVTRIDGNRSVTVKGTATGSNVGQTTTELKKKLDALQLPAGASYEIGGVSQDQADAFADLGMAVLAAIAIVFVIMVATFRSLLQPLLLLISIPFAATGAIALLLATGTPLGVPALIGVLMLVGIVVTNAIVLMDLINHYRQGGMGVQEAVVEGGRHRLRPILMTAIATIFALLPMALGLTGKGGFISQPLAIVVIGGLVSSTLLTLVLVPTLYTMVENTKLKGRNRRQERRARKAAERGGTPVTAETPKHAADEPDGLVGPDDAAPDSSGGAHEAPEGAPAGQPARASAEPQSGALRGYTDQFEVLKMPRRPATPPPA</sequence>
<dbReference type="EMBL" id="BOMQ01000084">
    <property type="protein sequence ID" value="GIE53397.1"/>
    <property type="molecule type" value="Genomic_DNA"/>
</dbReference>
<dbReference type="GO" id="GO:0042910">
    <property type="term" value="F:xenobiotic transmembrane transporter activity"/>
    <property type="evidence" value="ECO:0007669"/>
    <property type="project" value="TreeGrafter"/>
</dbReference>
<evidence type="ECO:0000256" key="1">
    <source>
        <dbReference type="SAM" id="MobiDB-lite"/>
    </source>
</evidence>
<dbReference type="AlphaFoldDB" id="A0A919JQ74"/>
<feature type="compositionally biased region" description="Low complexity" evidence="1">
    <location>
        <begin position="1065"/>
        <end position="1082"/>
    </location>
</feature>
<dbReference type="PRINTS" id="PR00702">
    <property type="entry name" value="ACRIFLAVINRP"/>
</dbReference>
<dbReference type="SUPFAM" id="SSF82693">
    <property type="entry name" value="Multidrug efflux transporter AcrB pore domain, PN1, PN2, PC1 and PC2 subdomains"/>
    <property type="match status" value="3"/>
</dbReference>
<protein>
    <submittedName>
        <fullName evidence="3">Hydrogenase expression protein</fullName>
    </submittedName>
</protein>
<evidence type="ECO:0000313" key="4">
    <source>
        <dbReference type="Proteomes" id="UP000647172"/>
    </source>
</evidence>
<feature type="transmembrane region" description="Helical" evidence="2">
    <location>
        <begin position="427"/>
        <end position="453"/>
    </location>
</feature>
<organism evidence="3 4">
    <name type="scientific">Actinoplanes nipponensis</name>
    <dbReference type="NCBI Taxonomy" id="135950"/>
    <lineage>
        <taxon>Bacteria</taxon>
        <taxon>Bacillati</taxon>
        <taxon>Actinomycetota</taxon>
        <taxon>Actinomycetes</taxon>
        <taxon>Micromonosporales</taxon>
        <taxon>Micromonosporaceae</taxon>
        <taxon>Actinoplanes</taxon>
    </lineage>
</organism>
<keyword evidence="2" id="KW-0812">Transmembrane</keyword>
<dbReference type="Gene3D" id="1.20.1640.10">
    <property type="entry name" value="Multidrug efflux transporter AcrB transmembrane domain"/>
    <property type="match status" value="2"/>
</dbReference>
<dbReference type="PANTHER" id="PTHR32063:SF0">
    <property type="entry name" value="SWARMING MOTILITY PROTEIN SWRC"/>
    <property type="match status" value="1"/>
</dbReference>
<accession>A0A919JQ74</accession>
<proteinExistence type="predicted"/>
<feature type="transmembrane region" description="Helical" evidence="2">
    <location>
        <begin position="334"/>
        <end position="352"/>
    </location>
</feature>
<dbReference type="Proteomes" id="UP000647172">
    <property type="component" value="Unassembled WGS sequence"/>
</dbReference>
<keyword evidence="2" id="KW-0472">Membrane</keyword>
<feature type="compositionally biased region" description="Basic residues" evidence="1">
    <location>
        <begin position="1017"/>
        <end position="1028"/>
    </location>
</feature>
<dbReference type="GO" id="GO:0005886">
    <property type="term" value="C:plasma membrane"/>
    <property type="evidence" value="ECO:0007669"/>
    <property type="project" value="TreeGrafter"/>
</dbReference>
<dbReference type="SUPFAM" id="SSF82866">
    <property type="entry name" value="Multidrug efflux transporter AcrB transmembrane domain"/>
    <property type="match status" value="2"/>
</dbReference>
<feature type="transmembrane region" description="Helical" evidence="2">
    <location>
        <begin position="12"/>
        <end position="30"/>
    </location>
</feature>
<feature type="transmembrane region" description="Helical" evidence="2">
    <location>
        <begin position="907"/>
        <end position="932"/>
    </location>
</feature>
<evidence type="ECO:0000313" key="3">
    <source>
        <dbReference type="EMBL" id="GIE53397.1"/>
    </source>
</evidence>
<dbReference type="RefSeq" id="WP_203775434.1">
    <property type="nucleotide sequence ID" value="NZ_BAAAYJ010000040.1"/>
</dbReference>
<feature type="transmembrane region" description="Helical" evidence="2">
    <location>
        <begin position="527"/>
        <end position="547"/>
    </location>
</feature>
<feature type="region of interest" description="Disordered" evidence="1">
    <location>
        <begin position="1017"/>
        <end position="1113"/>
    </location>
</feature>
<feature type="transmembrane region" description="Helical" evidence="2">
    <location>
        <begin position="953"/>
        <end position="974"/>
    </location>
</feature>
<dbReference type="Gene3D" id="3.30.70.1430">
    <property type="entry name" value="Multidrug efflux transporter AcrB pore domain"/>
    <property type="match status" value="2"/>
</dbReference>